<accession>A0A0B7GV35</accession>
<proteinExistence type="predicted"/>
<organism evidence="1 2">
    <name type="scientific">Treponema phagedenis</name>
    <dbReference type="NCBI Taxonomy" id="162"/>
    <lineage>
        <taxon>Bacteria</taxon>
        <taxon>Pseudomonadati</taxon>
        <taxon>Spirochaetota</taxon>
        <taxon>Spirochaetia</taxon>
        <taxon>Spirochaetales</taxon>
        <taxon>Treponemataceae</taxon>
        <taxon>Treponema</taxon>
    </lineage>
</organism>
<dbReference type="AlphaFoldDB" id="A0A0B7GV35"/>
<gene>
    <name evidence="1" type="ORF">TPHV1_190044</name>
</gene>
<sequence>MLKGITPKSHFQVVCEKLGIEVIVAHSPQAKGERKEITMHIKIAL</sequence>
<name>A0A0B7GV35_TREPH</name>
<evidence type="ECO:0000313" key="2">
    <source>
        <dbReference type="Proteomes" id="UP000042527"/>
    </source>
</evidence>
<protein>
    <submittedName>
        <fullName evidence="1">Uncharacterized protein</fullName>
    </submittedName>
</protein>
<evidence type="ECO:0000313" key="1">
    <source>
        <dbReference type="EMBL" id="CEM61437.1"/>
    </source>
</evidence>
<dbReference type="EMBL" id="CDNC01000011">
    <property type="protein sequence ID" value="CEM61437.1"/>
    <property type="molecule type" value="Genomic_DNA"/>
</dbReference>
<keyword evidence="2" id="KW-1185">Reference proteome</keyword>
<reference evidence="2" key="1">
    <citation type="submission" date="2015-01" db="EMBL/GenBank/DDBJ databases">
        <authorList>
            <person name="Manzoor Shahid"/>
            <person name="Zubair Saima"/>
        </authorList>
    </citation>
    <scope>NUCLEOTIDE SEQUENCE [LARGE SCALE GENOMIC DNA]</scope>
    <source>
        <strain evidence="2">V1</strain>
    </source>
</reference>
<dbReference type="Proteomes" id="UP000042527">
    <property type="component" value="Unassembled WGS sequence"/>
</dbReference>